<dbReference type="EMBL" id="JACIGM010000001">
    <property type="protein sequence ID" value="MBB4272961.1"/>
    <property type="molecule type" value="Genomic_DNA"/>
</dbReference>
<dbReference type="Pfam" id="PF11738">
    <property type="entry name" value="DUF3298"/>
    <property type="match status" value="1"/>
</dbReference>
<dbReference type="Proteomes" id="UP000533641">
    <property type="component" value="Unassembled WGS sequence"/>
</dbReference>
<proteinExistence type="predicted"/>
<evidence type="ECO:0000259" key="1">
    <source>
        <dbReference type="Pfam" id="PF11738"/>
    </source>
</evidence>
<feature type="domain" description="DUF3298" evidence="1">
    <location>
        <begin position="144"/>
        <end position="194"/>
    </location>
</feature>
<name>A0A7W6WCG0_9HYPH</name>
<comment type="caution">
    <text evidence="2">The sequence shown here is derived from an EMBL/GenBank/DDBJ whole genome shotgun (WGS) entry which is preliminary data.</text>
</comment>
<evidence type="ECO:0000313" key="3">
    <source>
        <dbReference type="Proteomes" id="UP000533641"/>
    </source>
</evidence>
<organism evidence="2 3">
    <name type="scientific">Rhizobium mongolense</name>
    <dbReference type="NCBI Taxonomy" id="57676"/>
    <lineage>
        <taxon>Bacteria</taxon>
        <taxon>Pseudomonadati</taxon>
        <taxon>Pseudomonadota</taxon>
        <taxon>Alphaproteobacteria</taxon>
        <taxon>Hyphomicrobiales</taxon>
        <taxon>Rhizobiaceae</taxon>
        <taxon>Rhizobium/Agrobacterium group</taxon>
        <taxon>Rhizobium</taxon>
    </lineage>
</organism>
<gene>
    <name evidence="2" type="ORF">GGE12_000703</name>
</gene>
<dbReference type="InterPro" id="IPR037126">
    <property type="entry name" value="PdaC/RsiV-like_sf"/>
</dbReference>
<dbReference type="InterPro" id="IPR021729">
    <property type="entry name" value="DUF3298"/>
</dbReference>
<dbReference type="Gene3D" id="3.90.640.20">
    <property type="entry name" value="Heat-shock cognate protein, ATPase"/>
    <property type="match status" value="1"/>
</dbReference>
<evidence type="ECO:0000313" key="2">
    <source>
        <dbReference type="EMBL" id="MBB4272961.1"/>
    </source>
</evidence>
<dbReference type="AlphaFoldDB" id="A0A7W6WCG0"/>
<reference evidence="2 3" key="1">
    <citation type="submission" date="2020-08" db="EMBL/GenBank/DDBJ databases">
        <title>Genomic Encyclopedia of Type Strains, Phase IV (KMG-V): Genome sequencing to study the core and pangenomes of soil and plant-associated prokaryotes.</title>
        <authorList>
            <person name="Whitman W."/>
        </authorList>
    </citation>
    <scope>NUCLEOTIDE SEQUENCE [LARGE SCALE GENOMIC DNA]</scope>
    <source>
        <strain evidence="2 3">SEMIA 402</strain>
    </source>
</reference>
<protein>
    <recommendedName>
        <fullName evidence="1">DUF3298 domain-containing protein</fullName>
    </recommendedName>
</protein>
<accession>A0A7W6WCG0</accession>
<dbReference type="RefSeq" id="WP_183922965.1">
    <property type="nucleotide sequence ID" value="NZ_JACIGM010000001.1"/>
</dbReference>
<sequence>MIEEKEQLFELSVEYIDYKKPDTYWRMINSHIESTALAHYFSFKADIPKLELDPSSEYFRPVEFQLKTEEFYCRGEFVSLQYYVYFDMGGAHGNYRTLTSNFFGSRHGKISIQDLLGNDDEKAAKLLSYCLKVVEAGLDEPEPVDWMVELNDTPAVWSVLANFNFDNRGLTFNFSPYDILYYAAGSYEVNMPWQIASNYLTKEYLEPWRKSEL</sequence>
<dbReference type="Gene3D" id="3.30.565.40">
    <property type="entry name" value="Fervidobacterium nodosum Rt17-B1 like"/>
    <property type="match status" value="1"/>
</dbReference>